<dbReference type="Pfam" id="PF00583">
    <property type="entry name" value="Acetyltransf_1"/>
    <property type="match status" value="1"/>
</dbReference>
<dbReference type="OrthoDB" id="9790865at2"/>
<dbReference type="InterPro" id="IPR016181">
    <property type="entry name" value="Acyl_CoA_acyltransferase"/>
</dbReference>
<dbReference type="Proteomes" id="UP000053091">
    <property type="component" value="Unassembled WGS sequence"/>
</dbReference>
<dbReference type="CDD" id="cd04301">
    <property type="entry name" value="NAT_SF"/>
    <property type="match status" value="1"/>
</dbReference>
<dbReference type="InterPro" id="IPR051556">
    <property type="entry name" value="N-term/lysine_N-AcTrnsfr"/>
</dbReference>
<dbReference type="Gene3D" id="3.40.630.30">
    <property type="match status" value="1"/>
</dbReference>
<name>A0A0S7BW52_9BACT</name>
<reference evidence="4" key="1">
    <citation type="journal article" date="2015" name="Genome Announc.">
        <title>Draft Genome Sequence of Bacteroidales Strain TBC1, a Novel Isolate from a Methanogenic Wastewater Treatment System.</title>
        <authorList>
            <person name="Tourlousse D.M."/>
            <person name="Matsuura N."/>
            <person name="Sun L."/>
            <person name="Toyonaga M."/>
            <person name="Kuroda K."/>
            <person name="Ohashi A."/>
            <person name="Cruz R."/>
            <person name="Yamaguchi T."/>
            <person name="Sekiguchi Y."/>
        </authorList>
    </citation>
    <scope>NUCLEOTIDE SEQUENCE [LARGE SCALE GENOMIC DNA]</scope>
    <source>
        <strain evidence="4">TBC1</strain>
    </source>
</reference>
<dbReference type="SUPFAM" id="SSF55729">
    <property type="entry name" value="Acyl-CoA N-acyltransferases (Nat)"/>
    <property type="match status" value="1"/>
</dbReference>
<keyword evidence="5" id="KW-1185">Reference proteome</keyword>
<sequence length="166" mass="18760">MNKTPSILIREIHPQEYHLLEEFLYEAIFIPEGVERPGKEVILRPELAVYYKDFGKESDYCLMAESKGEPVGAVWIRLFPECGKGYGFVDVRTPEVCMSVLPSYRNKGIGTALLNTMLDSLARRGFKQVSLSVDEENYAFRMYGKAGFETVSTDGISATMIKKLNT</sequence>
<dbReference type="PROSITE" id="PS51186">
    <property type="entry name" value="GNAT"/>
    <property type="match status" value="1"/>
</dbReference>
<evidence type="ECO:0000313" key="4">
    <source>
        <dbReference type="EMBL" id="GAP44797.1"/>
    </source>
</evidence>
<feature type="domain" description="N-acetyltransferase" evidence="3">
    <location>
        <begin position="7"/>
        <end position="165"/>
    </location>
</feature>
<dbReference type="PATRIC" id="fig|1678841.3.peg.3340"/>
<organism evidence="4">
    <name type="scientific">Lentimicrobium saccharophilum</name>
    <dbReference type="NCBI Taxonomy" id="1678841"/>
    <lineage>
        <taxon>Bacteria</taxon>
        <taxon>Pseudomonadati</taxon>
        <taxon>Bacteroidota</taxon>
        <taxon>Bacteroidia</taxon>
        <taxon>Bacteroidales</taxon>
        <taxon>Lentimicrobiaceae</taxon>
        <taxon>Lentimicrobium</taxon>
    </lineage>
</organism>
<evidence type="ECO:0000256" key="1">
    <source>
        <dbReference type="ARBA" id="ARBA00022679"/>
    </source>
</evidence>
<dbReference type="GO" id="GO:0016747">
    <property type="term" value="F:acyltransferase activity, transferring groups other than amino-acyl groups"/>
    <property type="evidence" value="ECO:0007669"/>
    <property type="project" value="InterPro"/>
</dbReference>
<dbReference type="EMBL" id="DF968183">
    <property type="protein sequence ID" value="GAP44797.1"/>
    <property type="molecule type" value="Genomic_DNA"/>
</dbReference>
<dbReference type="InterPro" id="IPR000182">
    <property type="entry name" value="GNAT_dom"/>
</dbReference>
<keyword evidence="2" id="KW-0012">Acyltransferase</keyword>
<keyword evidence="1 4" id="KW-0808">Transferase</keyword>
<accession>A0A0S7BW52</accession>
<evidence type="ECO:0000256" key="2">
    <source>
        <dbReference type="ARBA" id="ARBA00023315"/>
    </source>
</evidence>
<dbReference type="AlphaFoldDB" id="A0A0S7BW52"/>
<evidence type="ECO:0000259" key="3">
    <source>
        <dbReference type="PROSITE" id="PS51186"/>
    </source>
</evidence>
<proteinExistence type="predicted"/>
<dbReference type="PANTHER" id="PTHR42919:SF8">
    <property type="entry name" value="N-ALPHA-ACETYLTRANSFERASE 50"/>
    <property type="match status" value="1"/>
</dbReference>
<dbReference type="STRING" id="1678841.TBC1_12608"/>
<gene>
    <name evidence="4" type="ORF">TBC1_12608</name>
</gene>
<evidence type="ECO:0000313" key="5">
    <source>
        <dbReference type="Proteomes" id="UP000053091"/>
    </source>
</evidence>
<dbReference type="RefSeq" id="WP_062044649.1">
    <property type="nucleotide sequence ID" value="NZ_DF968183.1"/>
</dbReference>
<dbReference type="PANTHER" id="PTHR42919">
    <property type="entry name" value="N-ALPHA-ACETYLTRANSFERASE"/>
    <property type="match status" value="1"/>
</dbReference>
<protein>
    <submittedName>
        <fullName evidence="4">Acetyltransferase (GNAT) family</fullName>
    </submittedName>
</protein>